<accession>A0A0P1LCW2</accession>
<dbReference type="Gene3D" id="3.40.50.620">
    <property type="entry name" value="HUPs"/>
    <property type="match status" value="1"/>
</dbReference>
<dbReference type="PANTHER" id="PTHR11455">
    <property type="entry name" value="CRYPTOCHROME"/>
    <property type="match status" value="1"/>
</dbReference>
<dbReference type="Pfam" id="PF00875">
    <property type="entry name" value="DNA_photolyase"/>
    <property type="match status" value="1"/>
</dbReference>
<protein>
    <submittedName>
        <fullName evidence="9">Deoxyribodipyrimidine photo-lyase</fullName>
    </submittedName>
</protein>
<dbReference type="Pfam" id="PF03441">
    <property type="entry name" value="FAD_binding_7"/>
    <property type="match status" value="1"/>
</dbReference>
<keyword evidence="9" id="KW-0456">Lyase</keyword>
<feature type="domain" description="Photolyase/cryptochrome alpha/beta" evidence="7">
    <location>
        <begin position="1"/>
        <end position="122"/>
    </location>
</feature>
<comment type="cofactor">
    <cofactor evidence="4">
        <name>FAD</name>
        <dbReference type="ChEBI" id="CHEBI:57692"/>
    </cofactor>
    <text evidence="4">Binds 1 FAD per subunit.</text>
</comment>
<evidence type="ECO:0000259" key="7">
    <source>
        <dbReference type="PROSITE" id="PS51645"/>
    </source>
</evidence>
<accession>A0A0P1MAY5</accession>
<dbReference type="PROSITE" id="PS51645">
    <property type="entry name" value="PHR_CRY_ALPHA_BETA"/>
    <property type="match status" value="1"/>
</dbReference>
<dbReference type="OrthoDB" id="9772484at2"/>
<dbReference type="GO" id="GO:0003904">
    <property type="term" value="F:deoxyribodipyrimidine photo-lyase activity"/>
    <property type="evidence" value="ECO:0007669"/>
    <property type="project" value="TreeGrafter"/>
</dbReference>
<dbReference type="Proteomes" id="UP000182200">
    <property type="component" value="Unassembled WGS sequence"/>
</dbReference>
<dbReference type="PRINTS" id="PR00147">
    <property type="entry name" value="DNAPHOTLYASE"/>
</dbReference>
<reference evidence="9 10" key="1">
    <citation type="submission" date="2015-11" db="EMBL/GenBank/DDBJ databases">
        <authorList>
            <person name="Zhang Y."/>
            <person name="Guo Z."/>
        </authorList>
    </citation>
    <scope>NUCLEOTIDE SEQUENCE [LARGE SCALE GENOMIC DNA]</scope>
    <source>
        <strain evidence="9">JGI-4</strain>
    </source>
</reference>
<comment type="similarity">
    <text evidence="6">Belongs to the DNA photolyase family.</text>
</comment>
<feature type="binding site" evidence="4">
    <location>
        <begin position="337"/>
        <end position="339"/>
    </location>
    <ligand>
        <name>FAD</name>
        <dbReference type="ChEBI" id="CHEBI:57692"/>
    </ligand>
</feature>
<accession>A0A0P1P468</accession>
<keyword evidence="11" id="KW-1185">Reference proteome</keyword>
<dbReference type="GO" id="GO:0071949">
    <property type="term" value="F:FAD binding"/>
    <property type="evidence" value="ECO:0007669"/>
    <property type="project" value="TreeGrafter"/>
</dbReference>
<dbReference type="SUPFAM" id="SSF48173">
    <property type="entry name" value="Cryptochrome/photolyase FAD-binding domain"/>
    <property type="match status" value="1"/>
</dbReference>
<proteinExistence type="inferred from homology"/>
<dbReference type="STRING" id="1633631.GCA_001442925_02137"/>
<feature type="binding site" evidence="4">
    <location>
        <position position="237"/>
    </location>
    <ligand>
        <name>FAD</name>
        <dbReference type="ChEBI" id="CHEBI:57692"/>
    </ligand>
</feature>
<feature type="site" description="Electron transfer via tryptophanyl radical" evidence="5">
    <location>
        <position position="324"/>
    </location>
</feature>
<dbReference type="Gene3D" id="1.10.579.10">
    <property type="entry name" value="DNA Cyclobutane Dipyrimidine Photolyase, subunit A, domain 3"/>
    <property type="match status" value="1"/>
</dbReference>
<dbReference type="EMBL" id="CZVI01000010">
    <property type="protein sequence ID" value="CUS86204.1"/>
    <property type="molecule type" value="Genomic_DNA"/>
</dbReference>
<accession>A0A0S4NBH0</accession>
<dbReference type="InterPro" id="IPR036134">
    <property type="entry name" value="Crypto/Photolyase_FAD-like_sf"/>
</dbReference>
<dbReference type="InterPro" id="IPR014729">
    <property type="entry name" value="Rossmann-like_a/b/a_fold"/>
</dbReference>
<accession>A0A0P1L906</accession>
<dbReference type="InterPro" id="IPR005101">
    <property type="entry name" value="Cryptochr/Photolyase_FAD-bd"/>
</dbReference>
<keyword evidence="2 4" id="KW-0285">Flavoprotein</keyword>
<gene>
    <name evidence="9" type="ORF">JGI4_02144</name>
    <name evidence="8" type="ORF">JGI8_00977</name>
</gene>
<dbReference type="InterPro" id="IPR006050">
    <property type="entry name" value="DNA_photolyase_N"/>
</dbReference>
<feature type="binding site" evidence="4">
    <location>
        <begin position="210"/>
        <end position="214"/>
    </location>
    <ligand>
        <name>FAD</name>
        <dbReference type="ChEBI" id="CHEBI:57692"/>
    </ligand>
</feature>
<dbReference type="InterPro" id="IPR036155">
    <property type="entry name" value="Crypto/Photolyase_N_sf"/>
</dbReference>
<organism evidence="9 10">
    <name type="scientific">Candidatus Kryptonium thompsonii</name>
    <dbReference type="NCBI Taxonomy" id="1633631"/>
    <lineage>
        <taxon>Bacteria</taxon>
        <taxon>Pseudomonadati</taxon>
        <taxon>Candidatus Kryptoniota</taxon>
        <taxon>Candidatus Kryptonium</taxon>
    </lineage>
</organism>
<evidence type="ECO:0000313" key="10">
    <source>
        <dbReference type="Proteomes" id="UP000182011"/>
    </source>
</evidence>
<evidence type="ECO:0000256" key="3">
    <source>
        <dbReference type="ARBA" id="ARBA00022827"/>
    </source>
</evidence>
<evidence type="ECO:0000256" key="1">
    <source>
        <dbReference type="ARBA" id="ARBA00001932"/>
    </source>
</evidence>
<dbReference type="Proteomes" id="UP000182011">
    <property type="component" value="Unassembled WGS sequence"/>
</dbReference>
<dbReference type="RefSeq" id="WP_047133282.1">
    <property type="nucleotide sequence ID" value="NZ_CZVI01000010.1"/>
</dbReference>
<dbReference type="Gene3D" id="1.25.40.80">
    <property type="match status" value="1"/>
</dbReference>
<accession>A0A0P1MIJ8</accession>
<evidence type="ECO:0000256" key="5">
    <source>
        <dbReference type="PIRSR" id="PIRSR602081-2"/>
    </source>
</evidence>
<evidence type="ECO:0000256" key="6">
    <source>
        <dbReference type="RuleBase" id="RU004182"/>
    </source>
</evidence>
<dbReference type="SUPFAM" id="SSF52425">
    <property type="entry name" value="Cryptochrome/photolyase, N-terminal domain"/>
    <property type="match status" value="1"/>
</dbReference>
<dbReference type="PANTHER" id="PTHR11455:SF9">
    <property type="entry name" value="CRYPTOCHROME CIRCADIAN CLOCK 5 ISOFORM X1"/>
    <property type="match status" value="1"/>
</dbReference>
<reference evidence="8 11" key="2">
    <citation type="submission" date="2015-11" db="EMBL/GenBank/DDBJ databases">
        <authorList>
            <person name="Varghese N."/>
        </authorList>
    </citation>
    <scope>NUCLEOTIDE SEQUENCE [LARGE SCALE GENOMIC DNA]</scope>
    <source>
        <strain evidence="8 11">JGI-8</strain>
    </source>
</reference>
<feature type="site" description="Electron transfer via tryptophanyl radical" evidence="5">
    <location>
        <position position="271"/>
    </location>
</feature>
<evidence type="ECO:0000313" key="11">
    <source>
        <dbReference type="Proteomes" id="UP000182200"/>
    </source>
</evidence>
<accession>A0A0P1LYD2</accession>
<feature type="site" description="Electron transfer via tryptophanyl radical" evidence="5">
    <location>
        <position position="347"/>
    </location>
</feature>
<evidence type="ECO:0000256" key="4">
    <source>
        <dbReference type="PIRSR" id="PIRSR602081-1"/>
    </source>
</evidence>
<keyword evidence="6" id="KW-0157">Chromophore</keyword>
<accession>A0A0P1MHL0</accession>
<accession>A0A0P1NTF0</accession>
<dbReference type="AlphaFoldDB" id="A0A0P1LYD2"/>
<keyword evidence="3 4" id="KW-0274">FAD</keyword>
<dbReference type="InterPro" id="IPR002081">
    <property type="entry name" value="Cryptochrome/DNA_photolyase_1"/>
</dbReference>
<feature type="binding site" evidence="4">
    <location>
        <position position="198"/>
    </location>
    <ligand>
        <name>FAD</name>
        <dbReference type="ChEBI" id="CHEBI:57692"/>
    </ligand>
</feature>
<evidence type="ECO:0000313" key="8">
    <source>
        <dbReference type="EMBL" id="CUS86204.1"/>
    </source>
</evidence>
<accession>A0A0P1LVU8</accession>
<sequence>MRAIVWLKRDLRVEDNRVFEEAKNYKEIIPVFIFDDQILADLMSYDKRLVYIINAIENIGIKVYTFKGKTLEIFKRLLDELKPDAVITQKAYSWDGEERVKQVKNLCSLYNVKFIEVFDGLLVNPELIPPKKVFTSFYKDWLKYLDLERTDVKVKNIPIIDLKTFDPKELISQLKIDTVYFKPQDCKERLKSFDFKNYEKTRDYPYLDGTSKLSPCIRFGIISIREIFERSKESESFLRELAWREFWYHIKLNFPWTKDLEFQEKRRNIQWENNQKFIDAFLNASTGYPIIDAGIRQLIQEKWIHNRVRMILGSFLTKDLLVDWRIGEEFFKHHLIDYDQLVNIGNWQWIASVGADPNPLRIFNPILQAKRFDPNCEYIKKYIPELKNLPCHQLHDPLTYNLPYHKPIVNHYERVSIVKLKYK</sequence>
<evidence type="ECO:0000256" key="2">
    <source>
        <dbReference type="ARBA" id="ARBA00022630"/>
    </source>
</evidence>
<dbReference type="EMBL" id="FAOP01000010">
    <property type="protein sequence ID" value="CUU08642.1"/>
    <property type="molecule type" value="Genomic_DNA"/>
</dbReference>
<dbReference type="GO" id="GO:0009416">
    <property type="term" value="P:response to light stimulus"/>
    <property type="evidence" value="ECO:0007669"/>
    <property type="project" value="TreeGrafter"/>
</dbReference>
<accession>A0A0P1P1D6</accession>
<name>A0A0P1LYD2_9BACT</name>
<dbReference type="GO" id="GO:0003677">
    <property type="term" value="F:DNA binding"/>
    <property type="evidence" value="ECO:0007669"/>
    <property type="project" value="TreeGrafter"/>
</dbReference>
<evidence type="ECO:0000313" key="9">
    <source>
        <dbReference type="EMBL" id="CUU08642.1"/>
    </source>
</evidence>
<comment type="cofactor">
    <cofactor evidence="1">
        <name>(6R)-5,10-methylene-5,6,7,8-tetrahydrofolate</name>
        <dbReference type="ChEBI" id="CHEBI:15636"/>
    </cofactor>
</comment>